<keyword evidence="3" id="KW-0378">Hydrolase</keyword>
<feature type="site" description="Transition state stabilizer" evidence="6">
    <location>
        <position position="141"/>
    </location>
</feature>
<sequence>MKISSWNIRQGGSKQRLPKILSSILNHNPDVCVLSEYTEGEKGHWLKEKLFQQGYLHSATSSPNDKTYGLILFSKHPISLLQTPDGPAEDSSRWLYVHVEGWNILGVHIPLKKSQTPFWQALNRFAADKQDEKLIIIGDYNTGLPEDSEFTPFTHTKHLQSLIQSGYIDAWRTSYPAHKEYTWYSNMKNGFRIDHCFVPEKFKNYVQNCYYSHQEREAKVSDHSMLHVKLIN</sequence>
<dbReference type="InterPro" id="IPR036691">
    <property type="entry name" value="Endo/exonu/phosph_ase_sf"/>
</dbReference>
<dbReference type="EMBL" id="MQMF01000001">
    <property type="protein sequence ID" value="OOE14564.1"/>
    <property type="molecule type" value="Genomic_DNA"/>
</dbReference>
<dbReference type="InterPro" id="IPR005135">
    <property type="entry name" value="Endo/exonuclease/phosphatase"/>
</dbReference>
<dbReference type="GO" id="GO:0008081">
    <property type="term" value="F:phosphoric diester hydrolase activity"/>
    <property type="evidence" value="ECO:0007669"/>
    <property type="project" value="TreeGrafter"/>
</dbReference>
<feature type="binding site" evidence="5">
    <location>
        <position position="222"/>
    </location>
    <ligand>
        <name>Mg(2+)</name>
        <dbReference type="ChEBI" id="CHEBI:18420"/>
        <label>1</label>
    </ligand>
</feature>
<dbReference type="Pfam" id="PF03372">
    <property type="entry name" value="Exo_endo_phos"/>
    <property type="match status" value="1"/>
</dbReference>
<evidence type="ECO:0000313" key="8">
    <source>
        <dbReference type="EMBL" id="OOE14564.1"/>
    </source>
</evidence>
<gene>
    <name evidence="8" type="ORF">UN64_05065</name>
</gene>
<dbReference type="InterPro" id="IPR004808">
    <property type="entry name" value="AP_endonuc_1"/>
</dbReference>
<feature type="site" description="Interaction with DNA substrate" evidence="6">
    <location>
        <position position="223"/>
    </location>
</feature>
<dbReference type="Proteomes" id="UP000188597">
    <property type="component" value="Unassembled WGS sequence"/>
</dbReference>
<evidence type="ECO:0000256" key="3">
    <source>
        <dbReference type="ARBA" id="ARBA00022801"/>
    </source>
</evidence>
<accession>A0A1V3GCJ1</accession>
<evidence type="ECO:0000256" key="1">
    <source>
        <dbReference type="ARBA" id="ARBA00007092"/>
    </source>
</evidence>
<feature type="binding site" evidence="5">
    <location>
        <position position="139"/>
    </location>
    <ligand>
        <name>Mg(2+)</name>
        <dbReference type="ChEBI" id="CHEBI:18420"/>
        <label>1</label>
    </ligand>
</feature>
<dbReference type="GO" id="GO:0003906">
    <property type="term" value="F:DNA-(apurinic or apyrimidinic site) endonuclease activity"/>
    <property type="evidence" value="ECO:0007669"/>
    <property type="project" value="TreeGrafter"/>
</dbReference>
<dbReference type="RefSeq" id="WP_077360313.1">
    <property type="nucleotide sequence ID" value="NZ_MQMF01000001.1"/>
</dbReference>
<feature type="binding site" evidence="5">
    <location>
        <position position="7"/>
    </location>
    <ligand>
        <name>Mg(2+)</name>
        <dbReference type="ChEBI" id="CHEBI:18420"/>
        <label>1</label>
    </ligand>
</feature>
<dbReference type="SUPFAM" id="SSF56219">
    <property type="entry name" value="DNase I-like"/>
    <property type="match status" value="1"/>
</dbReference>
<keyword evidence="2 5" id="KW-0479">Metal-binding</keyword>
<comment type="cofactor">
    <cofactor evidence="5">
        <name>Mg(2+)</name>
        <dbReference type="ChEBI" id="CHEBI:18420"/>
    </cofactor>
    <cofactor evidence="5">
        <name>Mn(2+)</name>
        <dbReference type="ChEBI" id="CHEBI:29035"/>
    </cofactor>
    <text evidence="5">Probably binds two magnesium or manganese ions per subunit.</text>
</comment>
<feature type="domain" description="Endonuclease/exonuclease/phosphatase" evidence="7">
    <location>
        <begin position="5"/>
        <end position="223"/>
    </location>
</feature>
<evidence type="ECO:0000256" key="6">
    <source>
        <dbReference type="PIRSR" id="PIRSR604808-3"/>
    </source>
</evidence>
<feature type="binding site" evidence="5">
    <location>
        <position position="141"/>
    </location>
    <ligand>
        <name>Mg(2+)</name>
        <dbReference type="ChEBI" id="CHEBI:18420"/>
        <label>1</label>
    </ligand>
</feature>
<evidence type="ECO:0000259" key="7">
    <source>
        <dbReference type="Pfam" id="PF03372"/>
    </source>
</evidence>
<organism evidence="8 9">
    <name type="scientific">Fictibacillus arsenicus</name>
    <dbReference type="NCBI Taxonomy" id="255247"/>
    <lineage>
        <taxon>Bacteria</taxon>
        <taxon>Bacillati</taxon>
        <taxon>Bacillota</taxon>
        <taxon>Bacilli</taxon>
        <taxon>Bacillales</taxon>
        <taxon>Fictibacillaceae</taxon>
        <taxon>Fictibacillus</taxon>
    </lineage>
</organism>
<dbReference type="OrthoDB" id="9803914at2"/>
<proteinExistence type="inferred from homology"/>
<protein>
    <recommendedName>
        <fullName evidence="7">Endonuclease/exonuclease/phosphatase domain-containing protein</fullName>
    </recommendedName>
</protein>
<feature type="site" description="Important for catalytic activity" evidence="6">
    <location>
        <position position="194"/>
    </location>
</feature>
<reference evidence="8 9" key="1">
    <citation type="submission" date="2016-11" db="EMBL/GenBank/DDBJ databases">
        <authorList>
            <person name="Jaros S."/>
            <person name="Januszkiewicz K."/>
            <person name="Wedrychowicz H."/>
        </authorList>
    </citation>
    <scope>NUCLEOTIDE SEQUENCE [LARGE SCALE GENOMIC DNA]</scope>
    <source>
        <strain evidence="8 9">Con a/3</strain>
    </source>
</reference>
<dbReference type="GO" id="GO:0008311">
    <property type="term" value="F:double-stranded DNA 3'-5' DNA exonuclease activity"/>
    <property type="evidence" value="ECO:0007669"/>
    <property type="project" value="TreeGrafter"/>
</dbReference>
<keyword evidence="4 5" id="KW-0460">Magnesium</keyword>
<evidence type="ECO:0000256" key="2">
    <source>
        <dbReference type="ARBA" id="ARBA00022723"/>
    </source>
</evidence>
<evidence type="ECO:0000256" key="4">
    <source>
        <dbReference type="ARBA" id="ARBA00022842"/>
    </source>
</evidence>
<dbReference type="GO" id="GO:0006284">
    <property type="term" value="P:base-excision repair"/>
    <property type="evidence" value="ECO:0007669"/>
    <property type="project" value="TreeGrafter"/>
</dbReference>
<dbReference type="Gene3D" id="3.60.10.10">
    <property type="entry name" value="Endonuclease/exonuclease/phosphatase"/>
    <property type="match status" value="1"/>
</dbReference>
<dbReference type="AlphaFoldDB" id="A0A1V3GCJ1"/>
<keyword evidence="5" id="KW-0464">Manganese</keyword>
<dbReference type="GO" id="GO:0046872">
    <property type="term" value="F:metal ion binding"/>
    <property type="evidence" value="ECO:0007669"/>
    <property type="project" value="UniProtKB-KW"/>
</dbReference>
<dbReference type="PANTHER" id="PTHR22748:SF6">
    <property type="entry name" value="DNA-(APURINIC OR APYRIMIDINIC SITE) ENDONUCLEASE"/>
    <property type="match status" value="1"/>
</dbReference>
<name>A0A1V3GCJ1_9BACL</name>
<dbReference type="PANTHER" id="PTHR22748">
    <property type="entry name" value="AP ENDONUCLEASE"/>
    <property type="match status" value="1"/>
</dbReference>
<comment type="similarity">
    <text evidence="1">Belongs to the DNA repair enzymes AP/ExoA family.</text>
</comment>
<evidence type="ECO:0000256" key="5">
    <source>
        <dbReference type="PIRSR" id="PIRSR604808-2"/>
    </source>
</evidence>
<evidence type="ECO:0000313" key="9">
    <source>
        <dbReference type="Proteomes" id="UP000188597"/>
    </source>
</evidence>
<feature type="binding site" evidence="5">
    <location>
        <position position="223"/>
    </location>
    <ligand>
        <name>Mg(2+)</name>
        <dbReference type="ChEBI" id="CHEBI:18420"/>
        <label>1</label>
    </ligand>
</feature>
<feature type="binding site" evidence="5">
    <location>
        <position position="36"/>
    </location>
    <ligand>
        <name>Mg(2+)</name>
        <dbReference type="ChEBI" id="CHEBI:18420"/>
        <label>1</label>
    </ligand>
</feature>
<comment type="caution">
    <text evidence="8">The sequence shown here is derived from an EMBL/GenBank/DDBJ whole genome shotgun (WGS) entry which is preliminary data.</text>
</comment>